<dbReference type="InParanoid" id="A0A2H3CYI0"/>
<keyword evidence="3" id="KW-1185">Reference proteome</keyword>
<organism evidence="2 3">
    <name type="scientific">Armillaria gallica</name>
    <name type="common">Bulbous honey fungus</name>
    <name type="synonym">Armillaria bulbosa</name>
    <dbReference type="NCBI Taxonomy" id="47427"/>
    <lineage>
        <taxon>Eukaryota</taxon>
        <taxon>Fungi</taxon>
        <taxon>Dikarya</taxon>
        <taxon>Basidiomycota</taxon>
        <taxon>Agaricomycotina</taxon>
        <taxon>Agaricomycetes</taxon>
        <taxon>Agaricomycetidae</taxon>
        <taxon>Agaricales</taxon>
        <taxon>Marasmiineae</taxon>
        <taxon>Physalacriaceae</taxon>
        <taxon>Armillaria</taxon>
    </lineage>
</organism>
<dbReference type="Pfam" id="PF20152">
    <property type="entry name" value="DUF6534"/>
    <property type="match status" value="1"/>
</dbReference>
<proteinExistence type="predicted"/>
<evidence type="ECO:0000259" key="1">
    <source>
        <dbReference type="Pfam" id="PF20152"/>
    </source>
</evidence>
<reference evidence="3" key="1">
    <citation type="journal article" date="2017" name="Nat. Ecol. Evol.">
        <title>Genome expansion and lineage-specific genetic innovations in the forest pathogenic fungi Armillaria.</title>
        <authorList>
            <person name="Sipos G."/>
            <person name="Prasanna A.N."/>
            <person name="Walter M.C."/>
            <person name="O'Connor E."/>
            <person name="Balint B."/>
            <person name="Krizsan K."/>
            <person name="Kiss B."/>
            <person name="Hess J."/>
            <person name="Varga T."/>
            <person name="Slot J."/>
            <person name="Riley R."/>
            <person name="Boka B."/>
            <person name="Rigling D."/>
            <person name="Barry K."/>
            <person name="Lee J."/>
            <person name="Mihaltcheva S."/>
            <person name="LaButti K."/>
            <person name="Lipzen A."/>
            <person name="Waldron R."/>
            <person name="Moloney N.M."/>
            <person name="Sperisen C."/>
            <person name="Kredics L."/>
            <person name="Vagvoelgyi C."/>
            <person name="Patrignani A."/>
            <person name="Fitzpatrick D."/>
            <person name="Nagy I."/>
            <person name="Doyle S."/>
            <person name="Anderson J.B."/>
            <person name="Grigoriev I.V."/>
            <person name="Gueldener U."/>
            <person name="Muensterkoetter M."/>
            <person name="Nagy L.G."/>
        </authorList>
    </citation>
    <scope>NUCLEOTIDE SEQUENCE [LARGE SCALE GENOMIC DNA]</scope>
    <source>
        <strain evidence="3">Ar21-2</strain>
    </source>
</reference>
<feature type="domain" description="DUF6534" evidence="1">
    <location>
        <begin position="29"/>
        <end position="87"/>
    </location>
</feature>
<dbReference type="Proteomes" id="UP000217790">
    <property type="component" value="Unassembled WGS sequence"/>
</dbReference>
<evidence type="ECO:0000313" key="2">
    <source>
        <dbReference type="EMBL" id="PBK86544.1"/>
    </source>
</evidence>
<name>A0A2H3CYI0_ARMGA</name>
<accession>A0A2H3CYI0</accession>
<gene>
    <name evidence="2" type="ORF">ARMGADRAFT_530467</name>
</gene>
<dbReference type="InterPro" id="IPR045339">
    <property type="entry name" value="DUF6534"/>
</dbReference>
<protein>
    <recommendedName>
        <fullName evidence="1">DUF6534 domain-containing protein</fullName>
    </recommendedName>
</protein>
<dbReference type="AlphaFoldDB" id="A0A2H3CYI0"/>
<evidence type="ECO:0000313" key="3">
    <source>
        <dbReference type="Proteomes" id="UP000217790"/>
    </source>
</evidence>
<dbReference type="EMBL" id="KZ293683">
    <property type="protein sequence ID" value="PBK86544.1"/>
    <property type="molecule type" value="Genomic_DNA"/>
</dbReference>
<sequence>MFFFRSPAITFDNIWYCPYRIGKTAPRYNLSPKTIERLKVMILKLLALCSLLSFLLFAFPHQTFYEAPALITAELYANSVLTVLNSRIRITGGWAIRLIQTMAASVPQRRVKHIYDRDRVTTCNENCRNKPRTRKFPIPIPGERRCLYTSEHSHIV</sequence>